<dbReference type="GO" id="GO:0004518">
    <property type="term" value="F:nuclease activity"/>
    <property type="evidence" value="ECO:0007669"/>
    <property type="project" value="UniProtKB-KW"/>
</dbReference>
<dbReference type="AlphaFoldDB" id="A0A4R4ZS05"/>
<keyword evidence="3" id="KW-0677">Repeat</keyword>
<feature type="domain" description="ABC transporter" evidence="14">
    <location>
        <begin position="488"/>
        <end position="783"/>
    </location>
</feature>
<evidence type="ECO:0000256" key="12">
    <source>
        <dbReference type="ARBA" id="ARBA00039316"/>
    </source>
</evidence>
<accession>A0A4R4ZS05</accession>
<dbReference type="Proteomes" id="UP000295578">
    <property type="component" value="Unassembled WGS sequence"/>
</dbReference>
<dbReference type="GO" id="GO:0005737">
    <property type="term" value="C:cytoplasm"/>
    <property type="evidence" value="ECO:0007669"/>
    <property type="project" value="UniProtKB-SubCell"/>
</dbReference>
<comment type="similarity">
    <text evidence="11">Belongs to the ABC transporter superfamily. UvrA family.</text>
</comment>
<evidence type="ECO:0000256" key="2">
    <source>
        <dbReference type="ARBA" id="ARBA00022490"/>
    </source>
</evidence>
<keyword evidence="2" id="KW-0963">Cytoplasm</keyword>
<dbReference type="Gene3D" id="1.10.8.280">
    <property type="entry name" value="ABC transporter ATPase domain-like"/>
    <property type="match status" value="1"/>
</dbReference>
<dbReference type="Gene3D" id="3.40.50.300">
    <property type="entry name" value="P-loop containing nucleotide triphosphate hydrolases"/>
    <property type="match status" value="3"/>
</dbReference>
<name>A0A4R4ZS05_9ACTN</name>
<keyword evidence="7" id="KW-0067">ATP-binding</keyword>
<dbReference type="GO" id="GO:0003677">
    <property type="term" value="F:DNA binding"/>
    <property type="evidence" value="ECO:0007669"/>
    <property type="project" value="UniProtKB-KW"/>
</dbReference>
<keyword evidence="10" id="KW-0234">DNA repair</keyword>
<dbReference type="SUPFAM" id="SSF52540">
    <property type="entry name" value="P-loop containing nucleoside triphosphate hydrolases"/>
    <property type="match status" value="2"/>
</dbReference>
<keyword evidence="4" id="KW-0547">Nucleotide-binding</keyword>
<dbReference type="PANTHER" id="PTHR43152">
    <property type="entry name" value="UVRABC SYSTEM PROTEIN A"/>
    <property type="match status" value="1"/>
</dbReference>
<dbReference type="PROSITE" id="PS50893">
    <property type="entry name" value="ABC_TRANSPORTER_2"/>
    <property type="match status" value="1"/>
</dbReference>
<proteinExistence type="inferred from homology"/>
<evidence type="ECO:0000313" key="15">
    <source>
        <dbReference type="EMBL" id="TDD61026.1"/>
    </source>
</evidence>
<reference evidence="15 16" key="1">
    <citation type="submission" date="2019-03" db="EMBL/GenBank/DDBJ databases">
        <title>Draft genome sequences of novel Actinobacteria.</title>
        <authorList>
            <person name="Sahin N."/>
            <person name="Ay H."/>
            <person name="Saygin H."/>
        </authorList>
    </citation>
    <scope>NUCLEOTIDE SEQUENCE [LARGE SCALE GENOMIC DNA]</scope>
    <source>
        <strain evidence="15 16">DSM 45941</strain>
    </source>
</reference>
<evidence type="ECO:0000256" key="1">
    <source>
        <dbReference type="ARBA" id="ARBA00004496"/>
    </source>
</evidence>
<evidence type="ECO:0000313" key="16">
    <source>
        <dbReference type="Proteomes" id="UP000295578"/>
    </source>
</evidence>
<dbReference type="GO" id="GO:0005524">
    <property type="term" value="F:ATP binding"/>
    <property type="evidence" value="ECO:0007669"/>
    <property type="project" value="UniProtKB-KW"/>
</dbReference>
<keyword evidence="5" id="KW-0227">DNA damage</keyword>
<dbReference type="InterPro" id="IPR003439">
    <property type="entry name" value="ABC_transporter-like_ATP-bd"/>
</dbReference>
<evidence type="ECO:0000259" key="14">
    <source>
        <dbReference type="PROSITE" id="PS50893"/>
    </source>
</evidence>
<dbReference type="InterPro" id="IPR027417">
    <property type="entry name" value="P-loop_NTPase"/>
</dbReference>
<evidence type="ECO:0000256" key="4">
    <source>
        <dbReference type="ARBA" id="ARBA00022741"/>
    </source>
</evidence>
<evidence type="ECO:0000256" key="6">
    <source>
        <dbReference type="ARBA" id="ARBA00022769"/>
    </source>
</evidence>
<evidence type="ECO:0000256" key="9">
    <source>
        <dbReference type="ARBA" id="ARBA00023125"/>
    </source>
</evidence>
<evidence type="ECO:0000256" key="3">
    <source>
        <dbReference type="ARBA" id="ARBA00022737"/>
    </source>
</evidence>
<gene>
    <name evidence="15" type="ORF">E1293_45275</name>
</gene>
<keyword evidence="8" id="KW-0267">Excision nuclease</keyword>
<organism evidence="15 16">
    <name type="scientific">Actinomadura darangshiensis</name>
    <dbReference type="NCBI Taxonomy" id="705336"/>
    <lineage>
        <taxon>Bacteria</taxon>
        <taxon>Bacillati</taxon>
        <taxon>Actinomycetota</taxon>
        <taxon>Actinomycetes</taxon>
        <taxon>Streptosporangiales</taxon>
        <taxon>Thermomonosporaceae</taxon>
        <taxon>Actinomadura</taxon>
    </lineage>
</organism>
<sequence>METSPGTQSPALHVADSHDLIRVHGARENNLKDVNVELPKRRLTVFTGVSGSGKSSLVFDTIAAESQRMINETYSAFVQGFMPTLARPEVDVLDGLTTAIIVDQQRMGADPRSTVGTATDVHAMLRILFSRLGRPHIGSSQAFSFNVASISGAGAVTIERGGEKVKERRSFSITGGMCPRCEGRGTASDIDLDQLFDDSRSLAEGAITVPGYKADGWMVRYYSESGFLDPDKPIREYTKKERHDFLYHEPVKMKFRGINSTYEGLVPRVQKSMLSKDREAMQPHIRAFVDRAVTFTTCPDCDGTRLSEAARSSKIKGISIADACAMQISDLAGWVRDLDESSVAPLLSGLQNTLDSFVEIGLGYLSLDRASGTLSGGEAQRTKMIRHLGSSLTDVTYVFDEPTIGLHPHDIQRMNNLLLRLRDKGNTVLVVEHKPEAIAIADHVVDLGPRAGAEGGEVMFEGTVEGLRACGTLTGRHLDDRASLKPAVRKPSGTLEVRGADSHNLQDVDVDIPLGVLCVVTGVAGSGKSSLIHGSVAGRDGVVAVDQTPIRGSRRSNPATYTGLLEPIRKAFAKANGVKPALFSANSEGACPNCNGAGVIYTDLAMMAGVATTCEVCEGKRFEASVLEYHFGGRDISEVLAMSVTEAEEFFGSGEARTPAAHRILDRLADVGLGYLSLGQPLTTLSGGERQRLKLATRMGEKGGVYILDEPTTGLHLADVEQLLGLLDRLVESGKSVIVIEHHQAVMAHADWIIDLGPGAGHDGGRIVFEGTPADLVAARSTLTAEHLADYVTP</sequence>
<protein>
    <recommendedName>
        <fullName evidence="12">UvrABC system protein A</fullName>
    </recommendedName>
    <alternativeName>
        <fullName evidence="13">Excinuclease ABC subunit A</fullName>
    </alternativeName>
</protein>
<keyword evidence="9" id="KW-0238">DNA-binding</keyword>
<comment type="caution">
    <text evidence="15">The sequence shown here is derived from an EMBL/GenBank/DDBJ whole genome shotgun (WGS) entry which is preliminary data.</text>
</comment>
<dbReference type="EMBL" id="SMKY01000493">
    <property type="protein sequence ID" value="TDD61026.1"/>
    <property type="molecule type" value="Genomic_DNA"/>
</dbReference>
<dbReference type="OrthoDB" id="9809851at2"/>
<keyword evidence="6" id="KW-0228">DNA excision</keyword>
<evidence type="ECO:0000256" key="10">
    <source>
        <dbReference type="ARBA" id="ARBA00023204"/>
    </source>
</evidence>
<evidence type="ECO:0000256" key="11">
    <source>
        <dbReference type="ARBA" id="ARBA00038000"/>
    </source>
</evidence>
<dbReference type="GO" id="GO:0016887">
    <property type="term" value="F:ATP hydrolysis activity"/>
    <property type="evidence" value="ECO:0007669"/>
    <property type="project" value="InterPro"/>
</dbReference>
<dbReference type="Pfam" id="PF00005">
    <property type="entry name" value="ABC_tran"/>
    <property type="match status" value="1"/>
</dbReference>
<evidence type="ECO:0000256" key="7">
    <source>
        <dbReference type="ARBA" id="ARBA00022840"/>
    </source>
</evidence>
<dbReference type="GO" id="GO:0006281">
    <property type="term" value="P:DNA repair"/>
    <property type="evidence" value="ECO:0007669"/>
    <property type="project" value="UniProtKB-KW"/>
</dbReference>
<evidence type="ECO:0000256" key="13">
    <source>
        <dbReference type="ARBA" id="ARBA00042156"/>
    </source>
</evidence>
<comment type="subcellular location">
    <subcellularLocation>
        <location evidence="1">Cytoplasm</location>
    </subcellularLocation>
</comment>
<evidence type="ECO:0000256" key="5">
    <source>
        <dbReference type="ARBA" id="ARBA00022763"/>
    </source>
</evidence>
<dbReference type="Gene3D" id="1.20.1580.10">
    <property type="entry name" value="ABC transporter ATPase like domain"/>
    <property type="match status" value="2"/>
</dbReference>
<keyword evidence="16" id="KW-1185">Reference proteome</keyword>
<dbReference type="PANTHER" id="PTHR43152:SF2">
    <property type="entry name" value="DRUG RESISTANCE ABC TRANSPORTER"/>
    <property type="match status" value="1"/>
</dbReference>
<evidence type="ECO:0000256" key="8">
    <source>
        <dbReference type="ARBA" id="ARBA00022881"/>
    </source>
</evidence>